<evidence type="ECO:0000313" key="7">
    <source>
        <dbReference type="Proteomes" id="UP000192223"/>
    </source>
</evidence>
<protein>
    <submittedName>
        <fullName evidence="8">Trypsin-7-like</fullName>
    </submittedName>
</protein>
<dbReference type="AlphaFoldDB" id="A0A7F5RH55"/>
<keyword evidence="7" id="KW-1185">Reference proteome</keyword>
<dbReference type="InterPro" id="IPR050430">
    <property type="entry name" value="Peptidase_S1"/>
</dbReference>
<reference evidence="8" key="1">
    <citation type="submission" date="2025-08" db="UniProtKB">
        <authorList>
            <consortium name="RefSeq"/>
        </authorList>
    </citation>
    <scope>IDENTIFICATION</scope>
    <source>
        <tissue evidence="8">Entire body</tissue>
    </source>
</reference>
<evidence type="ECO:0000256" key="3">
    <source>
        <dbReference type="ARBA" id="ARBA00022825"/>
    </source>
</evidence>
<keyword evidence="1" id="KW-0645">Protease</keyword>
<evidence type="ECO:0000256" key="2">
    <source>
        <dbReference type="ARBA" id="ARBA00022801"/>
    </source>
</evidence>
<evidence type="ECO:0000313" key="8">
    <source>
        <dbReference type="RefSeq" id="XP_025835327.1"/>
    </source>
</evidence>
<keyword evidence="2" id="KW-0378">Hydrolase</keyword>
<comment type="similarity">
    <text evidence="5">Belongs to the peptidase S1 family. CLIP subfamily.</text>
</comment>
<dbReference type="PANTHER" id="PTHR24276:SF91">
    <property type="entry name" value="AT26814P-RELATED"/>
    <property type="match status" value="1"/>
</dbReference>
<dbReference type="OrthoDB" id="10051896at2759"/>
<dbReference type="GO" id="GO:0004252">
    <property type="term" value="F:serine-type endopeptidase activity"/>
    <property type="evidence" value="ECO:0007669"/>
    <property type="project" value="InterPro"/>
</dbReference>
<dbReference type="RefSeq" id="XP_025835327.1">
    <property type="nucleotide sequence ID" value="XM_025979542.1"/>
</dbReference>
<dbReference type="InterPro" id="IPR009003">
    <property type="entry name" value="Peptidase_S1_PA"/>
</dbReference>
<dbReference type="SUPFAM" id="SSF50494">
    <property type="entry name" value="Trypsin-like serine proteases"/>
    <property type="match status" value="1"/>
</dbReference>
<dbReference type="Proteomes" id="UP000192223">
    <property type="component" value="Unplaced"/>
</dbReference>
<name>A0A7F5RH55_AGRPL</name>
<dbReference type="SMART" id="SM00020">
    <property type="entry name" value="Tryp_SPc"/>
    <property type="match status" value="1"/>
</dbReference>
<feature type="domain" description="Peptidase S1" evidence="6">
    <location>
        <begin position="1"/>
        <end position="187"/>
    </location>
</feature>
<dbReference type="InParanoid" id="A0A7F5RH55"/>
<evidence type="ECO:0000259" key="6">
    <source>
        <dbReference type="PROSITE" id="PS50240"/>
    </source>
</evidence>
<dbReference type="GO" id="GO:0006508">
    <property type="term" value="P:proteolysis"/>
    <property type="evidence" value="ECO:0007669"/>
    <property type="project" value="UniProtKB-KW"/>
</dbReference>
<dbReference type="GeneID" id="112906017"/>
<organism evidence="7 8">
    <name type="scientific">Agrilus planipennis</name>
    <name type="common">Emerald ash borer</name>
    <name type="synonym">Agrilus marcopoli</name>
    <dbReference type="NCBI Taxonomy" id="224129"/>
    <lineage>
        <taxon>Eukaryota</taxon>
        <taxon>Metazoa</taxon>
        <taxon>Ecdysozoa</taxon>
        <taxon>Arthropoda</taxon>
        <taxon>Hexapoda</taxon>
        <taxon>Insecta</taxon>
        <taxon>Pterygota</taxon>
        <taxon>Neoptera</taxon>
        <taxon>Endopterygota</taxon>
        <taxon>Coleoptera</taxon>
        <taxon>Polyphaga</taxon>
        <taxon>Elateriformia</taxon>
        <taxon>Buprestoidea</taxon>
        <taxon>Buprestidae</taxon>
        <taxon>Agrilinae</taxon>
        <taxon>Agrilus</taxon>
    </lineage>
</organism>
<gene>
    <name evidence="8" type="primary">LOC112906017</name>
</gene>
<dbReference type="CDD" id="cd00190">
    <property type="entry name" value="Tryp_SPc"/>
    <property type="match status" value="1"/>
</dbReference>
<dbReference type="InterPro" id="IPR033116">
    <property type="entry name" value="TRYPSIN_SER"/>
</dbReference>
<proteinExistence type="inferred from homology"/>
<dbReference type="PROSITE" id="PS00135">
    <property type="entry name" value="TRYPSIN_SER"/>
    <property type="match status" value="1"/>
</dbReference>
<dbReference type="InterPro" id="IPR001254">
    <property type="entry name" value="Trypsin_dom"/>
</dbReference>
<dbReference type="PROSITE" id="PS50240">
    <property type="entry name" value="TRYPSIN_DOM"/>
    <property type="match status" value="1"/>
</dbReference>
<sequence>MGQSTSTVTLRVGATEYNQTANEPVTLAEIHIHPLYSFTKPDYDISILHLNKHLVFGEKIAAIALPPPNVVLPAGTLATVSGWGRLVYQGDNPPELHEVTVPIVSNEQCALSYANHHAIEYVTDTVLCAGYEEGGKGTCNGDSGGPLTVDGVLYGLASTSWVCAETELPGTYVNVSSVRSYIALVTGL</sequence>
<dbReference type="FunFam" id="2.40.10.10:FF:000002">
    <property type="entry name" value="Transmembrane protease serine"/>
    <property type="match status" value="1"/>
</dbReference>
<evidence type="ECO:0000256" key="5">
    <source>
        <dbReference type="ARBA" id="ARBA00024195"/>
    </source>
</evidence>
<dbReference type="InterPro" id="IPR043504">
    <property type="entry name" value="Peptidase_S1_PA_chymotrypsin"/>
</dbReference>
<dbReference type="Pfam" id="PF00089">
    <property type="entry name" value="Trypsin"/>
    <property type="match status" value="1"/>
</dbReference>
<dbReference type="Gene3D" id="2.40.10.10">
    <property type="entry name" value="Trypsin-like serine proteases"/>
    <property type="match status" value="1"/>
</dbReference>
<accession>A0A7F5RH55</accession>
<evidence type="ECO:0000256" key="1">
    <source>
        <dbReference type="ARBA" id="ARBA00022670"/>
    </source>
</evidence>
<dbReference type="PANTHER" id="PTHR24276">
    <property type="entry name" value="POLYSERASE-RELATED"/>
    <property type="match status" value="1"/>
</dbReference>
<keyword evidence="4" id="KW-1015">Disulfide bond</keyword>
<keyword evidence="3" id="KW-0720">Serine protease</keyword>
<evidence type="ECO:0000256" key="4">
    <source>
        <dbReference type="ARBA" id="ARBA00023157"/>
    </source>
</evidence>
<dbReference type="KEGG" id="apln:112906017"/>